<dbReference type="SUPFAM" id="SSF103473">
    <property type="entry name" value="MFS general substrate transporter"/>
    <property type="match status" value="1"/>
</dbReference>
<evidence type="ECO:0000256" key="3">
    <source>
        <dbReference type="ARBA" id="ARBA00022692"/>
    </source>
</evidence>
<feature type="transmembrane region" description="Helical" evidence="6">
    <location>
        <begin position="517"/>
        <end position="534"/>
    </location>
</feature>
<dbReference type="InterPro" id="IPR050930">
    <property type="entry name" value="MFS_Vesicular_Transporter"/>
</dbReference>
<keyword evidence="4 6" id="KW-1133">Transmembrane helix</keyword>
<feature type="transmembrane region" description="Helical" evidence="6">
    <location>
        <begin position="313"/>
        <end position="331"/>
    </location>
</feature>
<dbReference type="KEGG" id="ppso:QPJ95_17620"/>
<dbReference type="InterPro" id="IPR020846">
    <property type="entry name" value="MFS_dom"/>
</dbReference>
<keyword evidence="2" id="KW-0813">Transport</keyword>
<feature type="transmembrane region" description="Helical" evidence="6">
    <location>
        <begin position="157"/>
        <end position="180"/>
    </location>
</feature>
<proteinExistence type="predicted"/>
<keyword evidence="9" id="KW-1185">Reference proteome</keyword>
<feature type="transmembrane region" description="Helical" evidence="6">
    <location>
        <begin position="372"/>
        <end position="394"/>
    </location>
</feature>
<dbReference type="GO" id="GO:0022857">
    <property type="term" value="F:transmembrane transporter activity"/>
    <property type="evidence" value="ECO:0007669"/>
    <property type="project" value="InterPro"/>
</dbReference>
<dbReference type="PANTHER" id="PTHR23506:SF23">
    <property type="entry name" value="GH10249P"/>
    <property type="match status" value="1"/>
</dbReference>
<comment type="subcellular location">
    <subcellularLocation>
        <location evidence="1">Membrane</location>
        <topology evidence="1">Multi-pass membrane protein</topology>
    </subcellularLocation>
</comment>
<reference evidence="8 9" key="1">
    <citation type="submission" date="2023-06" db="EMBL/GenBank/DDBJ databases">
        <title>Parasedimentitalea psychrophila sp. nov., a psychrophilic bacterium isolated from deep-sea sediment.</title>
        <authorList>
            <person name="Li A."/>
        </authorList>
    </citation>
    <scope>NUCLEOTIDE SEQUENCE [LARGE SCALE GENOMIC DNA]</scope>
    <source>
        <strain evidence="8 9">QS115</strain>
    </source>
</reference>
<name>A0A9Y2KXP3_9RHOB</name>
<feature type="transmembrane region" description="Helical" evidence="6">
    <location>
        <begin position="337"/>
        <end position="360"/>
    </location>
</feature>
<dbReference type="InterPro" id="IPR011701">
    <property type="entry name" value="MFS"/>
</dbReference>
<evidence type="ECO:0000256" key="5">
    <source>
        <dbReference type="ARBA" id="ARBA00023136"/>
    </source>
</evidence>
<feature type="transmembrane region" description="Helical" evidence="6">
    <location>
        <begin position="15"/>
        <end position="38"/>
    </location>
</feature>
<evidence type="ECO:0000256" key="4">
    <source>
        <dbReference type="ARBA" id="ARBA00022989"/>
    </source>
</evidence>
<dbReference type="AlphaFoldDB" id="A0A9Y2KXP3"/>
<feature type="transmembrane region" description="Helical" evidence="6">
    <location>
        <begin position="281"/>
        <end position="301"/>
    </location>
</feature>
<keyword evidence="3 6" id="KW-0812">Transmembrane</keyword>
<dbReference type="Pfam" id="PF07690">
    <property type="entry name" value="MFS_1"/>
    <property type="match status" value="1"/>
</dbReference>
<dbReference type="InterPro" id="IPR036259">
    <property type="entry name" value="MFS_trans_sf"/>
</dbReference>
<organism evidence="8 9">
    <name type="scientific">Parasedimentitalea psychrophila</name>
    <dbReference type="NCBI Taxonomy" id="2997337"/>
    <lineage>
        <taxon>Bacteria</taxon>
        <taxon>Pseudomonadati</taxon>
        <taxon>Pseudomonadota</taxon>
        <taxon>Alphaproteobacteria</taxon>
        <taxon>Rhodobacterales</taxon>
        <taxon>Paracoccaceae</taxon>
        <taxon>Parasedimentitalea</taxon>
    </lineage>
</organism>
<dbReference type="RefSeq" id="WP_270921146.1">
    <property type="nucleotide sequence ID" value="NZ_CP127247.1"/>
</dbReference>
<evidence type="ECO:0000256" key="1">
    <source>
        <dbReference type="ARBA" id="ARBA00004141"/>
    </source>
</evidence>
<feature type="transmembrane region" description="Helical" evidence="6">
    <location>
        <begin position="400"/>
        <end position="421"/>
    </location>
</feature>
<feature type="domain" description="Major facilitator superfamily (MFS) profile" evidence="7">
    <location>
        <begin position="242"/>
        <end position="635"/>
    </location>
</feature>
<evidence type="ECO:0000313" key="8">
    <source>
        <dbReference type="EMBL" id="WIY24384.1"/>
    </source>
</evidence>
<dbReference type="Gene3D" id="1.20.1250.20">
    <property type="entry name" value="MFS general substrate transporter like domains"/>
    <property type="match status" value="1"/>
</dbReference>
<evidence type="ECO:0000256" key="2">
    <source>
        <dbReference type="ARBA" id="ARBA00022448"/>
    </source>
</evidence>
<feature type="transmembrane region" description="Helical" evidence="6">
    <location>
        <begin position="451"/>
        <end position="473"/>
    </location>
</feature>
<protein>
    <submittedName>
        <fullName evidence="8">MFS transporter</fullName>
    </submittedName>
</protein>
<evidence type="ECO:0000313" key="9">
    <source>
        <dbReference type="Proteomes" id="UP001238334"/>
    </source>
</evidence>
<dbReference type="GO" id="GO:0016020">
    <property type="term" value="C:membrane"/>
    <property type="evidence" value="ECO:0007669"/>
    <property type="project" value="UniProtKB-SubCell"/>
</dbReference>
<gene>
    <name evidence="8" type="ORF">QPJ95_17620</name>
</gene>
<evidence type="ECO:0000256" key="6">
    <source>
        <dbReference type="SAM" id="Phobius"/>
    </source>
</evidence>
<dbReference type="EMBL" id="CP127247">
    <property type="protein sequence ID" value="WIY24384.1"/>
    <property type="molecule type" value="Genomic_DNA"/>
</dbReference>
<dbReference type="PROSITE" id="PS50850">
    <property type="entry name" value="MFS"/>
    <property type="match status" value="1"/>
</dbReference>
<dbReference type="Proteomes" id="UP001238334">
    <property type="component" value="Chromosome"/>
</dbReference>
<keyword evidence="5 6" id="KW-0472">Membrane</keyword>
<dbReference type="PANTHER" id="PTHR23506">
    <property type="entry name" value="GH10249P"/>
    <property type="match status" value="1"/>
</dbReference>
<evidence type="ECO:0000259" key="7">
    <source>
        <dbReference type="PROSITE" id="PS50850"/>
    </source>
</evidence>
<feature type="transmembrane region" description="Helical" evidence="6">
    <location>
        <begin position="493"/>
        <end position="510"/>
    </location>
</feature>
<accession>A0A9Y2KXP3</accession>
<feature type="transmembrane region" description="Helical" evidence="6">
    <location>
        <begin position="613"/>
        <end position="630"/>
    </location>
</feature>
<sequence>MSAALQPGRLAARRVVLWTAAIVALSLIVMAWASVRAFEASIAPEMEKRTQLIGSTVREEIQRALDFGVPLEAIGGASKYINRILHDFPEIERVTLLSVNDEIIASSSRHGEEATARPDRNQVSLPMLRRNTIVGELRLETDPKFVSTRLRGVMLDILVFGLVAILLAFELVILVSATALGKPLDRVFHLLEEQESGVFSHVIPPTEAGDLRRVARRLSDRAVDLAGRVGISKRLSALPQAYFADIRLPIFIFSTATEISGAFLPLYARDLDAPEWMAPEMAATAPLVAYLIAMAVAAPLGGKIAQRFSPRRLFLAAIPLTAIAMIGVGMGQSVIAISFWHGAMALVYAFATIACQEYAIRAAPKSEIAQAIGGYLFVILGGAFCGAALGGVLADRLGPSNTFFVGAGLVVISGLIGARIVSATIGKAPKREEQPVAKPASARTVYRDPRFIALVFGVSVPTNMGMSVFIWYLTPVVLSAQGVSIADIGRVVMLYYLAQVLIGPTVARLADGRVGNVPMLIIGITISGLSITSLTIWGGFWPMVVVVTLFGFGHAMCDATQYAQAIRIGEESGLVGGADAALGGLRLIERLAAIAGLVASVVLVERFGYDTTIGVLGVTMLSGAILMLLCSRRSDKMQSYTG</sequence>